<feature type="region of interest" description="Disordered" evidence="5">
    <location>
        <begin position="169"/>
        <end position="216"/>
    </location>
</feature>
<dbReference type="AlphaFoldDB" id="D0L8K4"/>
<reference evidence="7" key="1">
    <citation type="submission" date="2009-10" db="EMBL/GenBank/DDBJ databases">
        <title>The complete chromosome of Gordonia bronchialis DSM 43247.</title>
        <authorList>
            <consortium name="US DOE Joint Genome Institute (JGI-PGF)"/>
            <person name="Lucas S."/>
            <person name="Copeland A."/>
            <person name="Lapidus A."/>
            <person name="Glavina del Rio T."/>
            <person name="Dalin E."/>
            <person name="Tice H."/>
            <person name="Bruce D."/>
            <person name="Goodwin L."/>
            <person name="Pitluck S."/>
            <person name="Kyrpides N."/>
            <person name="Mavromatis K."/>
            <person name="Ivanova N."/>
            <person name="Ovchinnikova G."/>
            <person name="Saunders E."/>
            <person name="Brettin T."/>
            <person name="Detter J.C."/>
            <person name="Han C."/>
            <person name="Larimer F."/>
            <person name="Land M."/>
            <person name="Hauser L."/>
            <person name="Markowitz V."/>
            <person name="Cheng J.-F."/>
            <person name="Hugenholtz P."/>
            <person name="Woyke T."/>
            <person name="Wu D."/>
            <person name="Jando M."/>
            <person name="Schneider S."/>
            <person name="Goeker M."/>
            <person name="Klenk H.-P."/>
            <person name="Eisen J.A."/>
        </authorList>
    </citation>
    <scope>NUCLEOTIDE SEQUENCE [LARGE SCALE GENOMIC DNA]</scope>
    <source>
        <strain evidence="7">ATCC 25592 / DSM 43247 / BCRC 13721 / JCM 3198 / KCTC 3076 / NBRC 16047 / NCTC 10667</strain>
    </source>
</reference>
<evidence type="ECO:0008006" key="8">
    <source>
        <dbReference type="Google" id="ProtNLM"/>
    </source>
</evidence>
<dbReference type="eggNOG" id="COG4223">
    <property type="taxonomic scope" value="Bacteria"/>
</dbReference>
<dbReference type="HOGENOM" id="CLU_438545_0_0_11"/>
<feature type="compositionally biased region" description="Gly residues" evidence="5">
    <location>
        <begin position="535"/>
        <end position="555"/>
    </location>
</feature>
<dbReference type="Proteomes" id="UP000001219">
    <property type="component" value="Chromosome"/>
</dbReference>
<protein>
    <recommendedName>
        <fullName evidence="8">PE-PPE domain-containing protein</fullName>
    </recommendedName>
</protein>
<dbReference type="InterPro" id="IPR029058">
    <property type="entry name" value="AB_hydrolase_fold"/>
</dbReference>
<evidence type="ECO:0000313" key="6">
    <source>
        <dbReference type="EMBL" id="ACY21021.1"/>
    </source>
</evidence>
<keyword evidence="2" id="KW-0719">Serine esterase</keyword>
<name>D0L8K4_GORB4</name>
<evidence type="ECO:0000256" key="3">
    <source>
        <dbReference type="ARBA" id="ARBA00022801"/>
    </source>
</evidence>
<organism evidence="6 7">
    <name type="scientific">Gordonia bronchialis (strain ATCC 25592 / DSM 43247 / BCRC 13721 / JCM 3198 / KCTC 3076 / NBRC 16047 / NCTC 10667)</name>
    <name type="common">Rhodococcus bronchialis</name>
    <dbReference type="NCBI Taxonomy" id="526226"/>
    <lineage>
        <taxon>Bacteria</taxon>
        <taxon>Bacillati</taxon>
        <taxon>Actinomycetota</taxon>
        <taxon>Actinomycetes</taxon>
        <taxon>Mycobacteriales</taxon>
        <taxon>Gordoniaceae</taxon>
        <taxon>Gordonia</taxon>
    </lineage>
</organism>
<feature type="compositionally biased region" description="Gly residues" evidence="5">
    <location>
        <begin position="612"/>
        <end position="623"/>
    </location>
</feature>
<feature type="compositionally biased region" description="Low complexity" evidence="5">
    <location>
        <begin position="563"/>
        <end position="611"/>
    </location>
</feature>
<feature type="compositionally biased region" description="Basic and acidic residues" evidence="5">
    <location>
        <begin position="169"/>
        <end position="178"/>
    </location>
</feature>
<dbReference type="KEGG" id="gbr:Gbro_1762"/>
<feature type="region of interest" description="Disordered" evidence="5">
    <location>
        <begin position="492"/>
        <end position="623"/>
    </location>
</feature>
<feature type="compositionally biased region" description="Low complexity" evidence="5">
    <location>
        <begin position="492"/>
        <end position="501"/>
    </location>
</feature>
<comment type="similarity">
    <text evidence="1">Belongs to the cutinase family.</text>
</comment>
<dbReference type="STRING" id="526226.Gbro_1762"/>
<feature type="compositionally biased region" description="Basic and acidic residues" evidence="5">
    <location>
        <begin position="514"/>
        <end position="523"/>
    </location>
</feature>
<dbReference type="SUPFAM" id="SSF53474">
    <property type="entry name" value="alpha/beta-Hydrolases"/>
    <property type="match status" value="1"/>
</dbReference>
<dbReference type="SMART" id="SM01110">
    <property type="entry name" value="Cutinase"/>
    <property type="match status" value="1"/>
</dbReference>
<keyword evidence="3" id="KW-0378">Hydrolase</keyword>
<keyword evidence="7" id="KW-1185">Reference proteome</keyword>
<dbReference type="PANTHER" id="PTHR33630">
    <property type="entry name" value="CUTINASE RV1984C-RELATED-RELATED"/>
    <property type="match status" value="1"/>
</dbReference>
<dbReference type="GO" id="GO:0052689">
    <property type="term" value="F:carboxylic ester hydrolase activity"/>
    <property type="evidence" value="ECO:0007669"/>
    <property type="project" value="UniProtKB-KW"/>
</dbReference>
<keyword evidence="4" id="KW-1015">Disulfide bond</keyword>
<evidence type="ECO:0000313" key="7">
    <source>
        <dbReference type="Proteomes" id="UP000001219"/>
    </source>
</evidence>
<gene>
    <name evidence="6" type="ordered locus">Gbro_1762</name>
</gene>
<accession>D0L8K4</accession>
<evidence type="ECO:0000256" key="2">
    <source>
        <dbReference type="ARBA" id="ARBA00022487"/>
    </source>
</evidence>
<reference evidence="6 7" key="2">
    <citation type="journal article" date="2010" name="Stand. Genomic Sci.">
        <title>Complete genome sequence of Gordonia bronchialis type strain (3410).</title>
        <authorList>
            <person name="Ivanova N."/>
            <person name="Sikorski J."/>
            <person name="Jando M."/>
            <person name="Lapidus A."/>
            <person name="Nolan M."/>
            <person name="Lucas S."/>
            <person name="Del Rio T.G."/>
            <person name="Tice H."/>
            <person name="Copeland A."/>
            <person name="Cheng J.F."/>
            <person name="Chen F."/>
            <person name="Bruce D."/>
            <person name="Goodwin L."/>
            <person name="Pitluck S."/>
            <person name="Mavromatis K."/>
            <person name="Ovchinnikova G."/>
            <person name="Pati A."/>
            <person name="Chen A."/>
            <person name="Palaniappan K."/>
            <person name="Land M."/>
            <person name="Hauser L."/>
            <person name="Chang Y.J."/>
            <person name="Jeffries C.D."/>
            <person name="Chain P."/>
            <person name="Saunders E."/>
            <person name="Han C."/>
            <person name="Detter J.C."/>
            <person name="Brettin T."/>
            <person name="Rohde M."/>
            <person name="Goker M."/>
            <person name="Bristow J."/>
            <person name="Eisen J.A."/>
            <person name="Markowitz V."/>
            <person name="Hugenholtz P."/>
            <person name="Klenk H.P."/>
            <person name="Kyrpides N.C."/>
        </authorList>
    </citation>
    <scope>NUCLEOTIDE SEQUENCE [LARGE SCALE GENOMIC DNA]</scope>
    <source>
        <strain evidence="7">ATCC 25592 / DSM 43247 / BCRC 13721 / JCM 3198 / KCTC 3076 / NBRC 16047 / NCTC 10667</strain>
    </source>
</reference>
<dbReference type="Pfam" id="PF01083">
    <property type="entry name" value="Cutinase"/>
    <property type="match status" value="1"/>
</dbReference>
<dbReference type="EMBL" id="CP001802">
    <property type="protein sequence ID" value="ACY21021.1"/>
    <property type="molecule type" value="Genomic_DNA"/>
</dbReference>
<dbReference type="InterPro" id="IPR000675">
    <property type="entry name" value="Cutinase/axe"/>
</dbReference>
<dbReference type="PANTHER" id="PTHR33630:SF9">
    <property type="entry name" value="CUTINASE 4"/>
    <property type="match status" value="1"/>
</dbReference>
<evidence type="ECO:0000256" key="4">
    <source>
        <dbReference type="ARBA" id="ARBA00023157"/>
    </source>
</evidence>
<proteinExistence type="inferred from homology"/>
<evidence type="ECO:0000256" key="1">
    <source>
        <dbReference type="ARBA" id="ARBA00007534"/>
    </source>
</evidence>
<evidence type="ECO:0000256" key="5">
    <source>
        <dbReference type="SAM" id="MobiDB-lite"/>
    </source>
</evidence>
<sequence>MSYRLAMPSDSSESSFSGSHRFAVALIAILSSFAVVIAYCLPGVIGEARADANCAAGGAVVIVAGTNDPDASDMIGVKQRYEGTGPAHNNGNAKGDYDIIYVDYPTTLWPMGAVGYDDDVARGTAATKSAIAGYQSSCPGSPVKVVGYSQGARVAGDVLSDIGNDRDDKDIVATDKNGDPLLDENGDPVIVDDVSSDGLSGELYSDPRQNGDKTGRGIEQSLIGVIPGLTMTGPREGGFGDIPVTSVCAEGDPICDLPDPLYDPIGALDGLVGYFTKHGYYPFHMYQDPASWTNKTCTTSGSTTTCEIKQSSAIVGLLRQGATAIGLDGALIPDFIANRPTIGLPFGIELAKLQPAIRLVSDLLPPLPKLGYGGYLPDVFVFQKIIEGIVKLAPDQFKTGVKELAASVKSIVLMPVNFVKYWAGQIVTAGPTITSGVTPFSTTEVAGDDPDPAETASLRKAVTVLSADQGTADESASSSNDAVVVSSTVDDVADNNADNGQGDNGQGSTIQDVPKMKQPEKQVVKPIPGSDESGDGNGGDGSGTGQQDQNGGGSTGDTENTEDSTTTTDNGADDSTSNSETSKSGTSKSGTSKSGTSNSTSDSSNSSDNGSGNSGSGNGDSDD</sequence>
<dbReference type="Gene3D" id="3.40.50.1820">
    <property type="entry name" value="alpha/beta hydrolase"/>
    <property type="match status" value="1"/>
</dbReference>